<protein>
    <submittedName>
        <fullName evidence="7">O-antigen flippase Wzx</fullName>
    </submittedName>
</protein>
<evidence type="ECO:0000256" key="6">
    <source>
        <dbReference type="SAM" id="Phobius"/>
    </source>
</evidence>
<gene>
    <name evidence="7" type="ORF">CWATWH0005_657</name>
</gene>
<dbReference type="EMBL" id="CAQL01000160">
    <property type="protein sequence ID" value="CCQ54423.1"/>
    <property type="molecule type" value="Genomic_DNA"/>
</dbReference>
<keyword evidence="5 6" id="KW-0472">Membrane</keyword>
<keyword evidence="2" id="KW-1003">Cell membrane</keyword>
<evidence type="ECO:0000313" key="7">
    <source>
        <dbReference type="EMBL" id="CCQ54423.1"/>
    </source>
</evidence>
<comment type="caution">
    <text evidence="7">The sequence shown here is derived from an EMBL/GenBank/DDBJ whole genome shotgun (WGS) entry which is preliminary data.</text>
</comment>
<feature type="transmembrane region" description="Helical" evidence="6">
    <location>
        <begin position="122"/>
        <end position="146"/>
    </location>
</feature>
<dbReference type="AlphaFoldDB" id="T2IN15"/>
<sequence>MKLKQQINKWFVKSSFVRNVLTLMTGTSLAYGMTAIAEPFIARIYTPDAYGIFAVYFSIVSILSIGVCWRYELAIVLPETEEDSINVLILSLGLALITSLIFALIFFLFSQPLSELFGINNLYVLIIIIPISIFITGFYQCISYWLTKTKDFKNLSFFKFLKVFLIIFLQILFGFFIKIIT</sequence>
<feature type="transmembrane region" description="Helical" evidence="6">
    <location>
        <begin position="20"/>
        <end position="37"/>
    </location>
</feature>
<evidence type="ECO:0000256" key="1">
    <source>
        <dbReference type="ARBA" id="ARBA00004651"/>
    </source>
</evidence>
<dbReference type="PANTHER" id="PTHR30250:SF28">
    <property type="entry name" value="POLYSACCHARIDE BIOSYNTHESIS PROTEIN"/>
    <property type="match status" value="1"/>
</dbReference>
<reference evidence="7 8" key="1">
    <citation type="submission" date="2013-01" db="EMBL/GenBank/DDBJ databases">
        <authorList>
            <person name="Bench S."/>
        </authorList>
    </citation>
    <scope>NUCLEOTIDE SEQUENCE [LARGE SCALE GENOMIC DNA]</scope>
    <source>
        <strain evidence="7 8">WH 0005</strain>
    </source>
</reference>
<keyword evidence="4 6" id="KW-1133">Transmembrane helix</keyword>
<evidence type="ECO:0000256" key="4">
    <source>
        <dbReference type="ARBA" id="ARBA00022989"/>
    </source>
</evidence>
<dbReference type="PANTHER" id="PTHR30250">
    <property type="entry name" value="PST FAMILY PREDICTED COLANIC ACID TRANSPORTER"/>
    <property type="match status" value="1"/>
</dbReference>
<reference evidence="7 8" key="2">
    <citation type="submission" date="2013-09" db="EMBL/GenBank/DDBJ databases">
        <title>Whole genome comparison of six Crocosphaera watsonii strains with differing phenotypes.</title>
        <authorList>
            <person name="Bench S.R."/>
            <person name="Heller P."/>
            <person name="Frank I."/>
            <person name="Arciniega M."/>
            <person name="Shilova I.N."/>
            <person name="Zehr J.P."/>
        </authorList>
    </citation>
    <scope>NUCLEOTIDE SEQUENCE [LARGE SCALE GENOMIC DNA]</scope>
    <source>
        <strain evidence="7 8">WH 0005</strain>
    </source>
</reference>
<dbReference type="Proteomes" id="UP000017981">
    <property type="component" value="Unassembled WGS sequence"/>
</dbReference>
<evidence type="ECO:0000256" key="3">
    <source>
        <dbReference type="ARBA" id="ARBA00022692"/>
    </source>
</evidence>
<proteinExistence type="predicted"/>
<evidence type="ECO:0000256" key="5">
    <source>
        <dbReference type="ARBA" id="ARBA00023136"/>
    </source>
</evidence>
<dbReference type="InterPro" id="IPR050833">
    <property type="entry name" value="Poly_Biosynth_Transport"/>
</dbReference>
<feature type="transmembrane region" description="Helical" evidence="6">
    <location>
        <begin position="85"/>
        <end position="110"/>
    </location>
</feature>
<dbReference type="Pfam" id="PF13440">
    <property type="entry name" value="Polysacc_synt_3"/>
    <property type="match status" value="1"/>
</dbReference>
<evidence type="ECO:0000256" key="2">
    <source>
        <dbReference type="ARBA" id="ARBA00022475"/>
    </source>
</evidence>
<accession>T2IN15</accession>
<comment type="subcellular location">
    <subcellularLocation>
        <location evidence="1">Cell membrane</location>
        <topology evidence="1">Multi-pass membrane protein</topology>
    </subcellularLocation>
</comment>
<feature type="transmembrane region" description="Helical" evidence="6">
    <location>
        <begin position="158"/>
        <end position="180"/>
    </location>
</feature>
<organism evidence="7 8">
    <name type="scientific">Crocosphaera watsonii WH 0005</name>
    <dbReference type="NCBI Taxonomy" id="423472"/>
    <lineage>
        <taxon>Bacteria</taxon>
        <taxon>Bacillati</taxon>
        <taxon>Cyanobacteriota</taxon>
        <taxon>Cyanophyceae</taxon>
        <taxon>Oscillatoriophycideae</taxon>
        <taxon>Chroococcales</taxon>
        <taxon>Aphanothecaceae</taxon>
        <taxon>Crocosphaera</taxon>
    </lineage>
</organism>
<keyword evidence="3 6" id="KW-0812">Transmembrane</keyword>
<evidence type="ECO:0000313" key="8">
    <source>
        <dbReference type="Proteomes" id="UP000017981"/>
    </source>
</evidence>
<feature type="transmembrane region" description="Helical" evidence="6">
    <location>
        <begin position="49"/>
        <end position="73"/>
    </location>
</feature>
<dbReference type="GO" id="GO:0005886">
    <property type="term" value="C:plasma membrane"/>
    <property type="evidence" value="ECO:0007669"/>
    <property type="project" value="UniProtKB-SubCell"/>
</dbReference>
<name>T2IN15_CROWT</name>